<accession>A0A418YHT6</accession>
<keyword evidence="1" id="KW-0732">Signal</keyword>
<evidence type="ECO:0000313" key="3">
    <source>
        <dbReference type="Proteomes" id="UP000283255"/>
    </source>
</evidence>
<sequence length="262" mass="28475">MVQLSAKHFLLLSPLLLTACGGDDSDISEGEPTPRSAETVFVNLVSDTTDGMLNFDIMESEASINSVTSVAFQDVSGQETINWDATDPGMGYFDFSAQNANTGTTVIEPTAKEIPDNTDFYSIAMGSEQPINDDYAAQFVLLERNSSELSDGTAEFTIVHAIANLNFGINAYICRGTTEIAAIKNAFYRDYKISGEYIPQAEDRLVVSKISANANCINKIGAAYDAPLDVPADTRQLIFISADQNDDNQVHIVVDQEYPNLN</sequence>
<dbReference type="AlphaFoldDB" id="A0A418YHT6"/>
<dbReference type="EMBL" id="QZCH01000003">
    <property type="protein sequence ID" value="RJG49950.1"/>
    <property type="molecule type" value="Genomic_DNA"/>
</dbReference>
<organism evidence="2 3">
    <name type="scientific">Motilimonas pumila</name>
    <dbReference type="NCBI Taxonomy" id="2303987"/>
    <lineage>
        <taxon>Bacteria</taxon>
        <taxon>Pseudomonadati</taxon>
        <taxon>Pseudomonadota</taxon>
        <taxon>Gammaproteobacteria</taxon>
        <taxon>Alteromonadales</taxon>
        <taxon>Alteromonadales genera incertae sedis</taxon>
        <taxon>Motilimonas</taxon>
    </lineage>
</organism>
<gene>
    <name evidence="2" type="ORF">D1Z90_04715</name>
</gene>
<reference evidence="2 3" key="2">
    <citation type="submission" date="2019-01" db="EMBL/GenBank/DDBJ databases">
        <title>Motilimonas pumilus sp. nov., isolated from the gut of sea cucumber (Apostichopus japonicus).</title>
        <authorList>
            <person name="Wang F.-Q."/>
            <person name="Ren L.-H."/>
            <person name="Lin Y.-W."/>
            <person name="Sun G.-H."/>
            <person name="Du Z.-J."/>
            <person name="Zhao J.-X."/>
            <person name="Liu X.-J."/>
            <person name="Liu L.-J."/>
        </authorList>
    </citation>
    <scope>NUCLEOTIDE SEQUENCE [LARGE SCALE GENOMIC DNA]</scope>
    <source>
        <strain evidence="2 3">PLHSC7-2</strain>
    </source>
</reference>
<comment type="caution">
    <text evidence="2">The sequence shown here is derived from an EMBL/GenBank/DDBJ whole genome shotgun (WGS) entry which is preliminary data.</text>
</comment>
<evidence type="ECO:0008006" key="4">
    <source>
        <dbReference type="Google" id="ProtNLM"/>
    </source>
</evidence>
<dbReference type="PROSITE" id="PS51257">
    <property type="entry name" value="PROKAR_LIPOPROTEIN"/>
    <property type="match status" value="1"/>
</dbReference>
<evidence type="ECO:0000256" key="1">
    <source>
        <dbReference type="SAM" id="SignalP"/>
    </source>
</evidence>
<proteinExistence type="predicted"/>
<protein>
    <recommendedName>
        <fullName evidence="4">DUF4397 domain-containing protein</fullName>
    </recommendedName>
</protein>
<reference evidence="2 3" key="1">
    <citation type="submission" date="2018-09" db="EMBL/GenBank/DDBJ databases">
        <authorList>
            <person name="Wang F."/>
        </authorList>
    </citation>
    <scope>NUCLEOTIDE SEQUENCE [LARGE SCALE GENOMIC DNA]</scope>
    <source>
        <strain evidence="2 3">PLHSC7-2</strain>
    </source>
</reference>
<keyword evidence="3" id="KW-1185">Reference proteome</keyword>
<feature type="signal peptide" evidence="1">
    <location>
        <begin position="1"/>
        <end position="19"/>
    </location>
</feature>
<feature type="chain" id="PRO_5019340387" description="DUF4397 domain-containing protein" evidence="1">
    <location>
        <begin position="20"/>
        <end position="262"/>
    </location>
</feature>
<evidence type="ECO:0000313" key="2">
    <source>
        <dbReference type="EMBL" id="RJG49950.1"/>
    </source>
</evidence>
<name>A0A418YHT6_9GAMM</name>
<dbReference type="RefSeq" id="WP_119909596.1">
    <property type="nucleotide sequence ID" value="NZ_QZCH01000003.1"/>
</dbReference>
<dbReference type="Proteomes" id="UP000283255">
    <property type="component" value="Unassembled WGS sequence"/>
</dbReference>